<keyword evidence="1" id="KW-0472">Membrane</keyword>
<protein>
    <submittedName>
        <fullName evidence="2">Uncharacterized protein</fullName>
    </submittedName>
</protein>
<feature type="transmembrane region" description="Helical" evidence="1">
    <location>
        <begin position="80"/>
        <end position="98"/>
    </location>
</feature>
<accession>A0A0V0JAE7</accession>
<evidence type="ECO:0000256" key="1">
    <source>
        <dbReference type="SAM" id="Phobius"/>
    </source>
</evidence>
<keyword evidence="1" id="KW-0812">Transmembrane</keyword>
<proteinExistence type="predicted"/>
<keyword evidence="1" id="KW-1133">Transmembrane helix</keyword>
<organism evidence="2">
    <name type="scientific">Schistocephalus solidus</name>
    <name type="common">Tapeworm</name>
    <dbReference type="NCBI Taxonomy" id="70667"/>
    <lineage>
        <taxon>Eukaryota</taxon>
        <taxon>Metazoa</taxon>
        <taxon>Spiralia</taxon>
        <taxon>Lophotrochozoa</taxon>
        <taxon>Platyhelminthes</taxon>
        <taxon>Cestoda</taxon>
        <taxon>Eucestoda</taxon>
        <taxon>Diphyllobothriidea</taxon>
        <taxon>Diphyllobothriidae</taxon>
        <taxon>Schistocephalus</taxon>
    </lineage>
</organism>
<gene>
    <name evidence="2" type="ORF">TR88102</name>
</gene>
<sequence length="109" mass="12356">MGRLVSGKKCTIQGITVAPRILESKIWLEHRAAVGFSSPLWKPTAMGLQRNIYVTRTSIQPLLFGILSWKRYKMEIRLELVVFLSIPVGIYLCGQLFIPQALLSSFIIH</sequence>
<dbReference type="EMBL" id="GEEE01000707">
    <property type="protein sequence ID" value="JAP62518.1"/>
    <property type="molecule type" value="Transcribed_RNA"/>
</dbReference>
<name>A0A0V0JAE7_SCHSO</name>
<reference evidence="2" key="1">
    <citation type="submission" date="2016-01" db="EMBL/GenBank/DDBJ databases">
        <title>Reference transcriptome for the parasite Schistocephalus solidus: insights into the molecular evolution of parasitism.</title>
        <authorList>
            <person name="Hebert F.O."/>
            <person name="Grambauer S."/>
            <person name="Barber I."/>
            <person name="Landry C.R."/>
            <person name="Aubin-Horth N."/>
        </authorList>
    </citation>
    <scope>NUCLEOTIDE SEQUENCE</scope>
</reference>
<dbReference type="EMBL" id="GEEE01006493">
    <property type="protein sequence ID" value="JAP56732.1"/>
    <property type="molecule type" value="Transcribed_RNA"/>
</dbReference>
<evidence type="ECO:0000313" key="2">
    <source>
        <dbReference type="EMBL" id="JAP62518.1"/>
    </source>
</evidence>
<dbReference type="AlphaFoldDB" id="A0A0V0JAE7"/>